<dbReference type="Pfam" id="PF09986">
    <property type="entry name" value="DUF2225"/>
    <property type="match status" value="1"/>
</dbReference>
<accession>A0A968GF98</accession>
<organism evidence="1 2">
    <name type="scientific">Entomospira nematocerorum</name>
    <dbReference type="NCBI Taxonomy" id="2719987"/>
    <lineage>
        <taxon>Bacteria</taxon>
        <taxon>Pseudomonadati</taxon>
        <taxon>Spirochaetota</taxon>
        <taxon>Spirochaetia</taxon>
        <taxon>Spirochaetales</taxon>
        <taxon>Spirochaetaceae</taxon>
        <taxon>Entomospira</taxon>
    </lineage>
</organism>
<reference evidence="1" key="1">
    <citation type="submission" date="2020-03" db="EMBL/GenBank/DDBJ databases">
        <title>Spirochaetal bacteria isolated from arthropods constitute a novel genus Entomospira genus novum within the order Spirochaetales.</title>
        <authorList>
            <person name="Grana-Miraglia L."/>
            <person name="Sikutova S."/>
            <person name="Fingerle V."/>
            <person name="Sing A."/>
            <person name="Castillo-Ramirez S."/>
            <person name="Margos G."/>
            <person name="Rudolf I."/>
        </authorList>
    </citation>
    <scope>NUCLEOTIDE SEQUENCE</scope>
    <source>
        <strain evidence="1">BR208</strain>
    </source>
</reference>
<evidence type="ECO:0000313" key="2">
    <source>
        <dbReference type="Proteomes" id="UP000752013"/>
    </source>
</evidence>
<dbReference type="InterPro" id="IPR018708">
    <property type="entry name" value="DUF2225"/>
</dbReference>
<name>A0A968GF98_9SPIO</name>
<dbReference type="RefSeq" id="WP_167703145.1">
    <property type="nucleotide sequence ID" value="NZ_CP118168.1"/>
</dbReference>
<comment type="caution">
    <text evidence="1">The sequence shown here is derived from an EMBL/GenBank/DDBJ whole genome shotgun (WGS) entry which is preliminary data.</text>
</comment>
<dbReference type="Proteomes" id="UP000752013">
    <property type="component" value="Unassembled WGS sequence"/>
</dbReference>
<proteinExistence type="predicted"/>
<evidence type="ECO:0000313" key="1">
    <source>
        <dbReference type="EMBL" id="NIZ46691.1"/>
    </source>
</evidence>
<keyword evidence="2" id="KW-1185">Reference proteome</keyword>
<protein>
    <submittedName>
        <fullName evidence="1">DUF2225 domain-containing protein</fullName>
    </submittedName>
</protein>
<gene>
    <name evidence="1" type="ORF">HCT46_01955</name>
</gene>
<sequence length="293" mass="32926">MSDSPKISYFVKNPLTCPVCSASVVKEELLSGSGRLVAGDLTDELHRKYEKTKKFGAIYPLIYTLPHCPECYFTAFPSEWNGFKAKTSMKQLKDEQKNAYARTEQLLGSLDFTSQRRLQEGVASYLIALFVYEQADADVIPTFKQALCTLRGAWLANYLAQQNEELHDTAIEIATMLYRKSAFYYRYSCELEETTSYGFTKINFLGPDQDNNFGFDGVLYLAGLLEFKYGQRQNSIARLTSLNSIKTTISKIVGSGKASKSKPKDILDLSRALYGAIKEEIETLEAQSSVESN</sequence>
<dbReference type="EMBL" id="JAATLK010000001">
    <property type="protein sequence ID" value="NIZ46691.1"/>
    <property type="molecule type" value="Genomic_DNA"/>
</dbReference>
<dbReference type="AlphaFoldDB" id="A0A968GF98"/>